<proteinExistence type="predicted"/>
<sequence length="146" mass="16416">MSVFRPYAVVDGPRGQLWEIYVSRVPPPQWRRPVRVQRERFGRFAPLIALPQMIVNRLFWPFAAIPVAVVTGMRSTTVRVEAMTHLPQREIYLWTTTRGRERYVADSIAAGLRVGSIAEPAGARYHGTAESRGLIRAPAGPPDPRA</sequence>
<gene>
    <name evidence="1" type="ORF">UFOPK2399_00232</name>
</gene>
<evidence type="ECO:0000313" key="1">
    <source>
        <dbReference type="EMBL" id="CAB4685135.1"/>
    </source>
</evidence>
<protein>
    <submittedName>
        <fullName evidence="1">Unannotated protein</fullName>
    </submittedName>
</protein>
<name>A0A6J6NK75_9ZZZZ</name>
<dbReference type="EMBL" id="CAEZXP010000001">
    <property type="protein sequence ID" value="CAB4685135.1"/>
    <property type="molecule type" value="Genomic_DNA"/>
</dbReference>
<reference evidence="1" key="1">
    <citation type="submission" date="2020-05" db="EMBL/GenBank/DDBJ databases">
        <authorList>
            <person name="Chiriac C."/>
            <person name="Salcher M."/>
            <person name="Ghai R."/>
            <person name="Kavagutti S V."/>
        </authorList>
    </citation>
    <scope>NUCLEOTIDE SEQUENCE</scope>
</reference>
<organism evidence="1">
    <name type="scientific">freshwater metagenome</name>
    <dbReference type="NCBI Taxonomy" id="449393"/>
    <lineage>
        <taxon>unclassified sequences</taxon>
        <taxon>metagenomes</taxon>
        <taxon>ecological metagenomes</taxon>
    </lineage>
</organism>
<dbReference type="AlphaFoldDB" id="A0A6J6NK75"/>
<accession>A0A6J6NK75</accession>